<feature type="region of interest" description="Disordered" evidence="1">
    <location>
        <begin position="1"/>
        <end position="24"/>
    </location>
</feature>
<accession>A0AA37FD83</accession>
<reference evidence="2" key="1">
    <citation type="submission" date="2022-09" db="EMBL/GenBank/DDBJ databases">
        <title>Whole genome shotgun sequence of Streptomyces albidoflavus NBRC 12854.</title>
        <authorList>
            <person name="Komaki H."/>
            <person name="Tamura T."/>
        </authorList>
    </citation>
    <scope>NUCLEOTIDE SEQUENCE</scope>
    <source>
        <strain evidence="2">NBRC 12854</strain>
    </source>
</reference>
<evidence type="ECO:0008006" key="4">
    <source>
        <dbReference type="Google" id="ProtNLM"/>
    </source>
</evidence>
<dbReference type="AlphaFoldDB" id="A0AA37FD83"/>
<gene>
    <name evidence="2" type="ORF">ScoT_05020</name>
</gene>
<organism evidence="2 3">
    <name type="scientific">Streptomyces albidoflavus</name>
    <dbReference type="NCBI Taxonomy" id="1886"/>
    <lineage>
        <taxon>Bacteria</taxon>
        <taxon>Bacillati</taxon>
        <taxon>Actinomycetota</taxon>
        <taxon>Actinomycetes</taxon>
        <taxon>Kitasatosporales</taxon>
        <taxon>Streptomycetaceae</taxon>
        <taxon>Streptomyces</taxon>
        <taxon>Streptomyces albidoflavus group</taxon>
    </lineage>
</organism>
<dbReference type="Proteomes" id="UP001051844">
    <property type="component" value="Unassembled WGS sequence"/>
</dbReference>
<evidence type="ECO:0000313" key="2">
    <source>
        <dbReference type="EMBL" id="GHI44328.1"/>
    </source>
</evidence>
<dbReference type="RefSeq" id="WP_008414655.1">
    <property type="nucleotide sequence ID" value="NZ_BNDZ01000003.1"/>
</dbReference>
<evidence type="ECO:0000256" key="1">
    <source>
        <dbReference type="SAM" id="MobiDB-lite"/>
    </source>
</evidence>
<feature type="compositionally biased region" description="Low complexity" evidence="1">
    <location>
        <begin position="1"/>
        <end position="16"/>
    </location>
</feature>
<comment type="caution">
    <text evidence="2">The sequence shown here is derived from an EMBL/GenBank/DDBJ whole genome shotgun (WGS) entry which is preliminary data.</text>
</comment>
<evidence type="ECO:0000313" key="3">
    <source>
        <dbReference type="Proteomes" id="UP001051844"/>
    </source>
</evidence>
<dbReference type="EMBL" id="BNDZ01000003">
    <property type="protein sequence ID" value="GHI44328.1"/>
    <property type="molecule type" value="Genomic_DNA"/>
</dbReference>
<protein>
    <recommendedName>
        <fullName evidence="4">LytR family transcriptional regulator</fullName>
    </recommendedName>
</protein>
<name>A0AA37FD83_9ACTN</name>
<proteinExistence type="predicted"/>
<sequence>MPGLARPAGERSAAAAQHPRRLGGAGVEEAFGKGRAGLRAGAGGPLGLKGVLDAVTGSVSVDEAMSDAELRRLLWRGTRELRPADIAYRAAPLKGTGTVAGQSVVHLDLPRLAVLARALREDRAGLPR</sequence>